<keyword evidence="1" id="KW-1133">Transmembrane helix</keyword>
<evidence type="ECO:0000313" key="2">
    <source>
        <dbReference type="EMBL" id="OIR02763.1"/>
    </source>
</evidence>
<evidence type="ECO:0000256" key="1">
    <source>
        <dbReference type="SAM" id="Phobius"/>
    </source>
</evidence>
<name>A0A1J5S449_9ZZZZ</name>
<reference evidence="2" key="1">
    <citation type="submission" date="2016-10" db="EMBL/GenBank/DDBJ databases">
        <title>Sequence of Gallionella enrichment culture.</title>
        <authorList>
            <person name="Poehlein A."/>
            <person name="Muehling M."/>
            <person name="Daniel R."/>
        </authorList>
    </citation>
    <scope>NUCLEOTIDE SEQUENCE</scope>
</reference>
<protein>
    <submittedName>
        <fullName evidence="2">Uncharacterized protein</fullName>
    </submittedName>
</protein>
<dbReference type="AlphaFoldDB" id="A0A1J5S449"/>
<feature type="transmembrane region" description="Helical" evidence="1">
    <location>
        <begin position="100"/>
        <end position="130"/>
    </location>
</feature>
<keyword evidence="1" id="KW-0812">Transmembrane</keyword>
<feature type="transmembrane region" description="Helical" evidence="1">
    <location>
        <begin position="29"/>
        <end position="46"/>
    </location>
</feature>
<accession>A0A1J5S449</accession>
<keyword evidence="1" id="KW-0472">Membrane</keyword>
<dbReference type="EMBL" id="MLJW01000072">
    <property type="protein sequence ID" value="OIR02763.1"/>
    <property type="molecule type" value="Genomic_DNA"/>
</dbReference>
<organism evidence="2">
    <name type="scientific">mine drainage metagenome</name>
    <dbReference type="NCBI Taxonomy" id="410659"/>
    <lineage>
        <taxon>unclassified sequences</taxon>
        <taxon>metagenomes</taxon>
        <taxon>ecological metagenomes</taxon>
    </lineage>
</organism>
<comment type="caution">
    <text evidence="2">The sequence shown here is derived from an EMBL/GenBank/DDBJ whole genome shotgun (WGS) entry which is preliminary data.</text>
</comment>
<proteinExistence type="predicted"/>
<sequence>MQPNQNAYRTIEQTQIAKSMARMHGHLQAIFWGFVMTSCSAFWFAMAPRPANQNAVLEYLAAKALSWLTLLPQPTQYPRTGLQRFATWFAALPQPQAAQFVAHILTLCAIAGLLGSFIFLILRLLILDALREKSKPKLRMPAPKD</sequence>
<gene>
    <name evidence="2" type="ORF">GALL_152170</name>
</gene>